<dbReference type="SUPFAM" id="SSF51679">
    <property type="entry name" value="Bacterial luciferase-like"/>
    <property type="match status" value="1"/>
</dbReference>
<protein>
    <submittedName>
        <fullName evidence="6">Luciferase-like monooxygenase</fullName>
    </submittedName>
</protein>
<gene>
    <name evidence="6" type="ORF">SAMN04489730_2172</name>
</gene>
<dbReference type="InterPro" id="IPR036661">
    <property type="entry name" value="Luciferase-like_sf"/>
</dbReference>
<proteinExistence type="predicted"/>
<sequence length="275" mass="29051">MGAMTRFRFGIVAGYAPDLTAWTAQARRVEALGYDTLLATDPVGQADPFVLLGAAAAVTERLRLGTFVLADPFRDAGSLAWQARTLHQQTHGRFELGLGVGRPGAEAHARALGREFPGPGERITRMAQTIAFLKRDADRPRLVLAGGGPKMLALAAQEADTVTFTWAPKTTEAAAESIVDRFRELAGTRLPGIELGLNLMAVGAEPSPGIARWAGADVPGLAAAGAVTVLPADPGEAAERLLRWRERWGISYVTINSGYAEPFAAIAAEVRKAGG</sequence>
<reference evidence="7" key="1">
    <citation type="submission" date="2016-11" db="EMBL/GenBank/DDBJ databases">
        <authorList>
            <person name="Varghese N."/>
            <person name="Submissions S."/>
        </authorList>
    </citation>
    <scope>NUCLEOTIDE SEQUENCE [LARGE SCALE GENOMIC DNA]</scope>
    <source>
        <strain evidence="7">DSM 44671</strain>
    </source>
</reference>
<keyword evidence="7" id="KW-1185">Reference proteome</keyword>
<name>A0A1K1QS96_9PSEU</name>
<dbReference type="Proteomes" id="UP000182740">
    <property type="component" value="Unassembled WGS sequence"/>
</dbReference>
<evidence type="ECO:0000256" key="2">
    <source>
        <dbReference type="ARBA" id="ARBA00022643"/>
    </source>
</evidence>
<dbReference type="InterPro" id="IPR050172">
    <property type="entry name" value="SsuD_RutA_monooxygenase"/>
</dbReference>
<evidence type="ECO:0000256" key="4">
    <source>
        <dbReference type="ARBA" id="ARBA00023033"/>
    </source>
</evidence>
<keyword evidence="3" id="KW-0560">Oxidoreductase</keyword>
<keyword evidence="1" id="KW-0285">Flavoprotein</keyword>
<evidence type="ECO:0000256" key="3">
    <source>
        <dbReference type="ARBA" id="ARBA00023002"/>
    </source>
</evidence>
<dbReference type="InterPro" id="IPR011251">
    <property type="entry name" value="Luciferase-like_dom"/>
</dbReference>
<evidence type="ECO:0000259" key="5">
    <source>
        <dbReference type="Pfam" id="PF00296"/>
    </source>
</evidence>
<dbReference type="AlphaFoldDB" id="A0A1K1QS96"/>
<dbReference type="EMBL" id="FPJG01000006">
    <property type="protein sequence ID" value="SFW62791.1"/>
    <property type="molecule type" value="Genomic_DNA"/>
</dbReference>
<keyword evidence="2" id="KW-0288">FMN</keyword>
<organism evidence="6 7">
    <name type="scientific">Amycolatopsis australiensis</name>
    <dbReference type="NCBI Taxonomy" id="546364"/>
    <lineage>
        <taxon>Bacteria</taxon>
        <taxon>Bacillati</taxon>
        <taxon>Actinomycetota</taxon>
        <taxon>Actinomycetes</taxon>
        <taxon>Pseudonocardiales</taxon>
        <taxon>Pseudonocardiaceae</taxon>
        <taxon>Amycolatopsis</taxon>
    </lineage>
</organism>
<dbReference type="Pfam" id="PF00296">
    <property type="entry name" value="Bac_luciferase"/>
    <property type="match status" value="1"/>
</dbReference>
<evidence type="ECO:0000256" key="1">
    <source>
        <dbReference type="ARBA" id="ARBA00022630"/>
    </source>
</evidence>
<evidence type="ECO:0000313" key="6">
    <source>
        <dbReference type="EMBL" id="SFW62791.1"/>
    </source>
</evidence>
<feature type="domain" description="Luciferase-like" evidence="5">
    <location>
        <begin position="4"/>
        <end position="134"/>
    </location>
</feature>
<dbReference type="PANTHER" id="PTHR42847">
    <property type="entry name" value="ALKANESULFONATE MONOOXYGENASE"/>
    <property type="match status" value="1"/>
</dbReference>
<dbReference type="STRING" id="546364.SAMN04489730_2172"/>
<keyword evidence="4 6" id="KW-0503">Monooxygenase</keyword>
<dbReference type="PANTHER" id="PTHR42847:SF4">
    <property type="entry name" value="ALKANESULFONATE MONOOXYGENASE-RELATED"/>
    <property type="match status" value="1"/>
</dbReference>
<accession>A0A1K1QS96</accession>
<dbReference type="GO" id="GO:0046306">
    <property type="term" value="P:alkanesulfonate catabolic process"/>
    <property type="evidence" value="ECO:0007669"/>
    <property type="project" value="TreeGrafter"/>
</dbReference>
<dbReference type="Gene3D" id="3.20.20.30">
    <property type="entry name" value="Luciferase-like domain"/>
    <property type="match status" value="2"/>
</dbReference>
<dbReference type="GO" id="GO:0008726">
    <property type="term" value="F:alkanesulfonate monooxygenase activity"/>
    <property type="evidence" value="ECO:0007669"/>
    <property type="project" value="TreeGrafter"/>
</dbReference>
<evidence type="ECO:0000313" key="7">
    <source>
        <dbReference type="Proteomes" id="UP000182740"/>
    </source>
</evidence>